<sequence length="91" mass="10070">MLLSESVKPISYIKAHASEMLADIAKTRNPVIITQNGHAKAIIQDLKTYEQTQETLAMLKIVAAGEKAVAEGRVKPLDEAFAEIHRRTRAE</sequence>
<comment type="function">
    <text evidence="2">Antitoxin component of a type II toxin-antitoxin (TA) system.</text>
</comment>
<name>A0A6C2UFP7_9BACT</name>
<comment type="similarity">
    <text evidence="1 2">Belongs to the phD/YefM antitoxin family.</text>
</comment>
<dbReference type="InterPro" id="IPR051405">
    <property type="entry name" value="phD/YefM_antitoxin"/>
</dbReference>
<dbReference type="Proteomes" id="UP000346198">
    <property type="component" value="Unassembled WGS sequence"/>
</dbReference>
<protein>
    <recommendedName>
        <fullName evidence="2">Antitoxin</fullName>
    </recommendedName>
</protein>
<dbReference type="PANTHER" id="PTHR33713">
    <property type="entry name" value="ANTITOXIN YAFN-RELATED"/>
    <property type="match status" value="1"/>
</dbReference>
<keyword evidence="4" id="KW-1185">Reference proteome</keyword>
<evidence type="ECO:0000313" key="4">
    <source>
        <dbReference type="Proteomes" id="UP000346198"/>
    </source>
</evidence>
<gene>
    <name evidence="3" type="ORF">SCARR_01097</name>
</gene>
<evidence type="ECO:0000313" key="3">
    <source>
        <dbReference type="EMBL" id="VGO19042.1"/>
    </source>
</evidence>
<dbReference type="RefSeq" id="WP_136060476.1">
    <property type="nucleotide sequence ID" value="NZ_CAAHFH010000001.1"/>
</dbReference>
<dbReference type="AlphaFoldDB" id="A0A6C2UFP7"/>
<reference evidence="3 4" key="1">
    <citation type="submission" date="2019-04" db="EMBL/GenBank/DDBJ databases">
        <authorList>
            <person name="Van Vliet M D."/>
        </authorList>
    </citation>
    <scope>NUCLEOTIDE SEQUENCE [LARGE SCALE GENOMIC DNA]</scope>
    <source>
        <strain evidence="3 4">F21</strain>
    </source>
</reference>
<dbReference type="PANTHER" id="PTHR33713:SF11">
    <property type="entry name" value="PREVENT-HOST-DEATH FAMILY PROTEIN"/>
    <property type="match status" value="1"/>
</dbReference>
<accession>A0A6C2UFP7</accession>
<evidence type="ECO:0000256" key="1">
    <source>
        <dbReference type="ARBA" id="ARBA00009981"/>
    </source>
</evidence>
<dbReference type="InterPro" id="IPR036165">
    <property type="entry name" value="YefM-like_sf"/>
</dbReference>
<dbReference type="SUPFAM" id="SSF143120">
    <property type="entry name" value="YefM-like"/>
    <property type="match status" value="1"/>
</dbReference>
<dbReference type="NCBIfam" id="TIGR01552">
    <property type="entry name" value="phd_fam"/>
    <property type="match status" value="1"/>
</dbReference>
<evidence type="ECO:0000256" key="2">
    <source>
        <dbReference type="RuleBase" id="RU362080"/>
    </source>
</evidence>
<dbReference type="Pfam" id="PF02604">
    <property type="entry name" value="PhdYeFM_antitox"/>
    <property type="match status" value="1"/>
</dbReference>
<organism evidence="3 4">
    <name type="scientific">Pontiella sulfatireligans</name>
    <dbReference type="NCBI Taxonomy" id="2750658"/>
    <lineage>
        <taxon>Bacteria</taxon>
        <taxon>Pseudomonadati</taxon>
        <taxon>Kiritimatiellota</taxon>
        <taxon>Kiritimatiellia</taxon>
        <taxon>Kiritimatiellales</taxon>
        <taxon>Pontiellaceae</taxon>
        <taxon>Pontiella</taxon>
    </lineage>
</organism>
<proteinExistence type="inferred from homology"/>
<dbReference type="Gene3D" id="3.40.1620.10">
    <property type="entry name" value="YefM-like domain"/>
    <property type="match status" value="1"/>
</dbReference>
<dbReference type="InterPro" id="IPR006442">
    <property type="entry name" value="Antitoxin_Phd/YefM"/>
</dbReference>
<dbReference type="EMBL" id="CAAHFH010000001">
    <property type="protein sequence ID" value="VGO19042.1"/>
    <property type="molecule type" value="Genomic_DNA"/>
</dbReference>